<dbReference type="EnsemblMetazoa" id="G25592.2">
    <property type="protein sequence ID" value="G25592.2:cds"/>
    <property type="gene ID" value="G25592"/>
</dbReference>
<keyword evidence="2" id="KW-1185">Reference proteome</keyword>
<dbReference type="Proteomes" id="UP000005408">
    <property type="component" value="Unassembled WGS sequence"/>
</dbReference>
<name>A0A8W8KYF5_MAGGI</name>
<evidence type="ECO:0000313" key="2">
    <source>
        <dbReference type="Proteomes" id="UP000005408"/>
    </source>
</evidence>
<reference evidence="1" key="1">
    <citation type="submission" date="2022-08" db="UniProtKB">
        <authorList>
            <consortium name="EnsemblMetazoa"/>
        </authorList>
    </citation>
    <scope>IDENTIFICATION</scope>
    <source>
        <strain evidence="1">05x7-T-G4-1.051#20</strain>
    </source>
</reference>
<protein>
    <submittedName>
        <fullName evidence="1">Uncharacterized protein</fullName>
    </submittedName>
</protein>
<sequence>MFSTGFSAGSNYCKDNWVLFFHAPSGNGEEVLKAWKTRHNNCDIVSGICPCFISNGCLPPRVRFETFKSSTKVLRSPYIDYWDCLKISKTSKIERNFFINKNYGGCPNDSGWLVVKDGNLTNPCDWEKHTSYPQFLYGQHGQVTKWNDMEYGKADVLNIYVQMGY</sequence>
<organism evidence="1 2">
    <name type="scientific">Magallana gigas</name>
    <name type="common">Pacific oyster</name>
    <name type="synonym">Crassostrea gigas</name>
    <dbReference type="NCBI Taxonomy" id="29159"/>
    <lineage>
        <taxon>Eukaryota</taxon>
        <taxon>Metazoa</taxon>
        <taxon>Spiralia</taxon>
        <taxon>Lophotrochozoa</taxon>
        <taxon>Mollusca</taxon>
        <taxon>Bivalvia</taxon>
        <taxon>Autobranchia</taxon>
        <taxon>Pteriomorphia</taxon>
        <taxon>Ostreida</taxon>
        <taxon>Ostreoidea</taxon>
        <taxon>Ostreidae</taxon>
        <taxon>Magallana</taxon>
    </lineage>
</organism>
<dbReference type="AlphaFoldDB" id="A0A8W8KYF5"/>
<evidence type="ECO:0000313" key="1">
    <source>
        <dbReference type="EnsemblMetazoa" id="G25592.2:cds"/>
    </source>
</evidence>
<proteinExistence type="predicted"/>
<accession>A0A8W8KYF5</accession>